<evidence type="ECO:0000256" key="2">
    <source>
        <dbReference type="SAM" id="MobiDB-lite"/>
    </source>
</evidence>
<sequence>MPARTNVLFCLAVCVFWTQKSALTHAETAWEPNGAVNCQKGQYFNATAANCLPCPENSFMDIENHNCTTCKPCTLEDQDSHEKVLSHCSSTTDAVIRCIDGYFRSTSEGKKQLECLQCGECDPNEVVKDECSDFSDVVCMTPTTPATHSSDRYLTPSNPATHSSEEYMTPSSTPATHSNDEYFDKGVLIACMFLLAMIIIGIIIYIKRTPHFCDMLRECWRGRCRERNRHHYDNELLVVE</sequence>
<evidence type="ECO:0000259" key="5">
    <source>
        <dbReference type="PROSITE" id="PS50050"/>
    </source>
</evidence>
<dbReference type="PANTHER" id="PTHR47220">
    <property type="entry name" value="TUMOR NECROSIS FACTOR RECEPTOR SUPERFAMILY MEMBER 25"/>
    <property type="match status" value="1"/>
</dbReference>
<accession>A0AAD8B380</accession>
<keyword evidence="3" id="KW-1133">Transmembrane helix</keyword>
<feature type="region of interest" description="Disordered" evidence="2">
    <location>
        <begin position="147"/>
        <end position="174"/>
    </location>
</feature>
<dbReference type="GO" id="GO:0005886">
    <property type="term" value="C:plasma membrane"/>
    <property type="evidence" value="ECO:0007669"/>
    <property type="project" value="TreeGrafter"/>
</dbReference>
<evidence type="ECO:0000313" key="6">
    <source>
        <dbReference type="EMBL" id="KAK0045780.1"/>
    </source>
</evidence>
<gene>
    <name evidence="6" type="ORF">Bpfe_024779</name>
</gene>
<dbReference type="EMBL" id="JASAOG010000175">
    <property type="protein sequence ID" value="KAK0045780.1"/>
    <property type="molecule type" value="Genomic_DNA"/>
</dbReference>
<proteinExistence type="predicted"/>
<dbReference type="Pfam" id="PF00020">
    <property type="entry name" value="TNFR_c6"/>
    <property type="match status" value="2"/>
</dbReference>
<dbReference type="Gene3D" id="2.10.50.10">
    <property type="entry name" value="Tumor Necrosis Factor Receptor, subunit A, domain 2"/>
    <property type="match status" value="2"/>
</dbReference>
<feature type="chain" id="PRO_5041986432" evidence="4">
    <location>
        <begin position="23"/>
        <end position="240"/>
    </location>
</feature>
<keyword evidence="4" id="KW-0732">Signal</keyword>
<comment type="caution">
    <text evidence="6">The sequence shown here is derived from an EMBL/GenBank/DDBJ whole genome shotgun (WGS) entry which is preliminary data.</text>
</comment>
<feature type="signal peptide" evidence="4">
    <location>
        <begin position="1"/>
        <end position="22"/>
    </location>
</feature>
<dbReference type="Proteomes" id="UP001233172">
    <property type="component" value="Unassembled WGS sequence"/>
</dbReference>
<feature type="domain" description="TNFR-Cys" evidence="5">
    <location>
        <begin position="97"/>
        <end position="139"/>
    </location>
</feature>
<dbReference type="SMART" id="SM00208">
    <property type="entry name" value="TNFR"/>
    <property type="match status" value="2"/>
</dbReference>
<dbReference type="AlphaFoldDB" id="A0AAD8B380"/>
<keyword evidence="1" id="KW-1015">Disulfide bond</keyword>
<dbReference type="InterPro" id="IPR022329">
    <property type="entry name" value="TNFR_25"/>
</dbReference>
<keyword evidence="3" id="KW-0812">Transmembrane</keyword>
<dbReference type="InterPro" id="IPR001368">
    <property type="entry name" value="TNFR/NGFR_Cys_rich_reg"/>
</dbReference>
<feature type="disulfide bond" evidence="1">
    <location>
        <begin position="121"/>
        <end position="139"/>
    </location>
</feature>
<comment type="caution">
    <text evidence="1">Lacks conserved residue(s) required for the propagation of feature annotation.</text>
</comment>
<name>A0AAD8B380_BIOPF</name>
<evidence type="ECO:0000313" key="7">
    <source>
        <dbReference type="Proteomes" id="UP001233172"/>
    </source>
</evidence>
<keyword evidence="7" id="KW-1185">Reference proteome</keyword>
<reference evidence="6" key="2">
    <citation type="submission" date="2023-04" db="EMBL/GenBank/DDBJ databases">
        <authorList>
            <person name="Bu L."/>
            <person name="Lu L."/>
            <person name="Laidemitt M.R."/>
            <person name="Zhang S.M."/>
            <person name="Mutuku M."/>
            <person name="Mkoji G."/>
            <person name="Steinauer M."/>
            <person name="Loker E.S."/>
        </authorList>
    </citation>
    <scope>NUCLEOTIDE SEQUENCE</scope>
    <source>
        <strain evidence="6">KasaAsao</strain>
        <tissue evidence="6">Whole Snail</tissue>
    </source>
</reference>
<dbReference type="PANTHER" id="PTHR47220:SF1">
    <property type="entry name" value="TUMOR NECROSIS FACTOR RECEPTOR SUPERFAMILY MEMBER 25"/>
    <property type="match status" value="1"/>
</dbReference>
<feature type="disulfide bond" evidence="1">
    <location>
        <begin position="118"/>
        <end position="131"/>
    </location>
</feature>
<evidence type="ECO:0000256" key="3">
    <source>
        <dbReference type="SAM" id="Phobius"/>
    </source>
</evidence>
<keyword evidence="6" id="KW-0675">Receptor</keyword>
<keyword evidence="3" id="KW-0472">Membrane</keyword>
<protein>
    <submittedName>
        <fullName evidence="6">Tumor necrosis factor receptor superfamily member 6</fullName>
    </submittedName>
</protein>
<feature type="repeat" description="TNFR-Cys" evidence="1">
    <location>
        <begin position="97"/>
        <end position="139"/>
    </location>
</feature>
<reference evidence="6" key="1">
    <citation type="journal article" date="2023" name="PLoS Negl. Trop. Dis.">
        <title>A genome sequence for Biomphalaria pfeifferi, the major vector snail for the human-infecting parasite Schistosoma mansoni.</title>
        <authorList>
            <person name="Bu L."/>
            <person name="Lu L."/>
            <person name="Laidemitt M.R."/>
            <person name="Zhang S.M."/>
            <person name="Mutuku M."/>
            <person name="Mkoji G."/>
            <person name="Steinauer M."/>
            <person name="Loker E.S."/>
        </authorList>
    </citation>
    <scope>NUCLEOTIDE SEQUENCE</scope>
    <source>
        <strain evidence="6">KasaAsao</strain>
    </source>
</reference>
<evidence type="ECO:0000256" key="4">
    <source>
        <dbReference type="SAM" id="SignalP"/>
    </source>
</evidence>
<dbReference type="PROSITE" id="PS50050">
    <property type="entry name" value="TNFR_NGFR_2"/>
    <property type="match status" value="1"/>
</dbReference>
<evidence type="ECO:0000256" key="1">
    <source>
        <dbReference type="PROSITE-ProRule" id="PRU00206"/>
    </source>
</evidence>
<organism evidence="6 7">
    <name type="scientific">Biomphalaria pfeifferi</name>
    <name type="common">Bloodfluke planorb</name>
    <name type="synonym">Freshwater snail</name>
    <dbReference type="NCBI Taxonomy" id="112525"/>
    <lineage>
        <taxon>Eukaryota</taxon>
        <taxon>Metazoa</taxon>
        <taxon>Spiralia</taxon>
        <taxon>Lophotrochozoa</taxon>
        <taxon>Mollusca</taxon>
        <taxon>Gastropoda</taxon>
        <taxon>Heterobranchia</taxon>
        <taxon>Euthyneura</taxon>
        <taxon>Panpulmonata</taxon>
        <taxon>Hygrophila</taxon>
        <taxon>Lymnaeoidea</taxon>
        <taxon>Planorbidae</taxon>
        <taxon>Biomphalaria</taxon>
    </lineage>
</organism>
<feature type="transmembrane region" description="Helical" evidence="3">
    <location>
        <begin position="186"/>
        <end position="206"/>
    </location>
</feature>